<dbReference type="InterPro" id="IPR036278">
    <property type="entry name" value="Sialidase_sf"/>
</dbReference>
<dbReference type="Proteomes" id="UP000775129">
    <property type="component" value="Unassembled WGS sequence"/>
</dbReference>
<evidence type="ECO:0000313" key="1">
    <source>
        <dbReference type="EMBL" id="HJF50816.1"/>
    </source>
</evidence>
<proteinExistence type="predicted"/>
<dbReference type="SUPFAM" id="SSF50939">
    <property type="entry name" value="Sialidases"/>
    <property type="match status" value="1"/>
</dbReference>
<gene>
    <name evidence="1" type="ORF">K8W24_13680</name>
</gene>
<dbReference type="AlphaFoldDB" id="A0A921KTE5"/>
<dbReference type="Pfam" id="PF15892">
    <property type="entry name" value="BNR_4"/>
    <property type="match status" value="1"/>
</dbReference>
<name>A0A921KTE5_9MICO</name>
<sequence>MTAEPVPQVLNSNGAWCWFQDERALVDPERRQLVVGSIASVAGKDGERRGGDLDLSVVDLETGDVQVVTLHEGFESDDHDVPALWLRPDGRWLAVYARHKTDDNTYWRISEPHDPTRWGEEKVFDWSELTEGRHVTYSNLHELDGRLYCFVRAINDDPCALVSDDHGDTWTFAGKLFEREKVGYVNAYARYAEGQDGLHVIATDHHPRDYDNAIHHGVLSGGRRHDSTGAVVGGELFTEPAPNQDRLTTILPAGIEVGGARLTHAWTTDLRVVDGVVSAVMTARADHPGWPEGAEITGPDAVRDADGNDVPVPDLRLVYARLGKGGTWAVHPLADAGPGLLPHEQDYTGLAALDPYDPDHLVLSTPIDPRDGRALPHRELFRGRTEDGGASWAWTAITEDSEVDNLRPILAPGDPATEHLLWFRGTMASSQRFDCEVVLRSAPRPADPATPDAGETR</sequence>
<organism evidence="1 2">
    <name type="scientific">Brachybacterium paraconglomeratum</name>
    <dbReference type="NCBI Taxonomy" id="173362"/>
    <lineage>
        <taxon>Bacteria</taxon>
        <taxon>Bacillati</taxon>
        <taxon>Actinomycetota</taxon>
        <taxon>Actinomycetes</taxon>
        <taxon>Micrococcales</taxon>
        <taxon>Dermabacteraceae</taxon>
        <taxon>Brachybacterium</taxon>
    </lineage>
</organism>
<reference evidence="1" key="2">
    <citation type="submission" date="2021-09" db="EMBL/GenBank/DDBJ databases">
        <authorList>
            <person name="Gilroy R."/>
        </authorList>
    </citation>
    <scope>NUCLEOTIDE SEQUENCE</scope>
    <source>
        <strain evidence="1">1647</strain>
    </source>
</reference>
<accession>A0A921KTE5</accession>
<dbReference type="EMBL" id="DYWO01000410">
    <property type="protein sequence ID" value="HJF50816.1"/>
    <property type="molecule type" value="Genomic_DNA"/>
</dbReference>
<evidence type="ECO:0000313" key="2">
    <source>
        <dbReference type="Proteomes" id="UP000775129"/>
    </source>
</evidence>
<protein>
    <submittedName>
        <fullName evidence="1">BNR repeat-containing protein</fullName>
    </submittedName>
</protein>
<comment type="caution">
    <text evidence="1">The sequence shown here is derived from an EMBL/GenBank/DDBJ whole genome shotgun (WGS) entry which is preliminary data.</text>
</comment>
<reference evidence="1" key="1">
    <citation type="journal article" date="2021" name="PeerJ">
        <title>Extensive microbial diversity within the chicken gut microbiome revealed by metagenomics and culture.</title>
        <authorList>
            <person name="Gilroy R."/>
            <person name="Ravi A."/>
            <person name="Getino M."/>
            <person name="Pursley I."/>
            <person name="Horton D.L."/>
            <person name="Alikhan N.F."/>
            <person name="Baker D."/>
            <person name="Gharbi K."/>
            <person name="Hall N."/>
            <person name="Watson M."/>
            <person name="Adriaenssens E.M."/>
            <person name="Foster-Nyarko E."/>
            <person name="Jarju S."/>
            <person name="Secka A."/>
            <person name="Antonio M."/>
            <person name="Oren A."/>
            <person name="Chaudhuri R.R."/>
            <person name="La Ragione R."/>
            <person name="Hildebrand F."/>
            <person name="Pallen M.J."/>
        </authorList>
    </citation>
    <scope>NUCLEOTIDE SEQUENCE</scope>
    <source>
        <strain evidence="1">1647</strain>
    </source>
</reference>